<name>A0ACC3B9Y6_9EURO</name>
<accession>A0ACC3B9Y6</accession>
<evidence type="ECO:0000313" key="1">
    <source>
        <dbReference type="EMBL" id="KAK1147096.1"/>
    </source>
</evidence>
<organism evidence="1 2">
    <name type="scientific">Aspergillus melleus</name>
    <dbReference type="NCBI Taxonomy" id="138277"/>
    <lineage>
        <taxon>Eukaryota</taxon>
        <taxon>Fungi</taxon>
        <taxon>Dikarya</taxon>
        <taxon>Ascomycota</taxon>
        <taxon>Pezizomycotina</taxon>
        <taxon>Eurotiomycetes</taxon>
        <taxon>Eurotiomycetidae</taxon>
        <taxon>Eurotiales</taxon>
        <taxon>Aspergillaceae</taxon>
        <taxon>Aspergillus</taxon>
        <taxon>Aspergillus subgen. Circumdati</taxon>
    </lineage>
</organism>
<gene>
    <name evidence="1" type="ORF">N8T08_001835</name>
</gene>
<dbReference type="EMBL" id="JAOPJF010000013">
    <property type="protein sequence ID" value="KAK1147096.1"/>
    <property type="molecule type" value="Genomic_DNA"/>
</dbReference>
<reference evidence="1 2" key="1">
    <citation type="journal article" date="2023" name="ACS Omega">
        <title>Identification of the Neoaspergillic Acid Biosynthesis Gene Cluster by Establishing an In Vitro CRISPR-Ribonucleoprotein Genetic System in Aspergillus melleus.</title>
        <authorList>
            <person name="Yuan B."/>
            <person name="Grau M.F."/>
            <person name="Murata R.M."/>
            <person name="Torok T."/>
            <person name="Venkateswaran K."/>
            <person name="Stajich J.E."/>
            <person name="Wang C.C.C."/>
        </authorList>
    </citation>
    <scope>NUCLEOTIDE SEQUENCE [LARGE SCALE GENOMIC DNA]</scope>
    <source>
        <strain evidence="1 2">IMV 1140</strain>
    </source>
</reference>
<sequence length="602" mass="67000">MDDQFLGELRSAARDAFQRRNSASFVLPESKLASISIPDDLSPLQEYVSSQRDASSTEICENLLFALAFLKGWGSRSLSEQDKKIVNYVYEWASNAALPSPVFAETYELDEKQDLIVEDQLRSNIAISVIESLAGLLPICEAENTPDIIIALASFTSDLDPWTLPETYARASVLLTTQFTSLRLEANAKKDFWATIEDILKQKIRPLFAKTKNPAITASGRKNFHPVPLPRFDASVLDPETKPWKIQDVYATTVLSWIVAQYQATDRDYLEAHFPLLVPALLTLIDDDNLPFKTRGCLLTTDLLIPISGSKSDILRRTNLSSVFEDAIRPCLLSLPTITPEDDSISLLSAAYPALLSVLKTNAQNSFPVPPQIATEAYIVSITKTLRENLIPSFHHISSTNSTSTTSSSFASFPHPRLSTLLLDHMHPVLLDLGIHASKYLQDIIPLVHSTLSNPFGPAYPPLLLSAVGLLRAVILTTHPRLWRWRGEILGVLCACWLHVVEEEVEVAERAQKSHPPSSPNAKETDLAELVRLKKELKGVSYLLKFALQNPDRGSARDAGQMEAKENIEKELRKLVEADHVLEGLFDMDFDTTDAEYFGVRV</sequence>
<dbReference type="Proteomes" id="UP001177260">
    <property type="component" value="Unassembled WGS sequence"/>
</dbReference>
<evidence type="ECO:0000313" key="2">
    <source>
        <dbReference type="Proteomes" id="UP001177260"/>
    </source>
</evidence>
<keyword evidence="2" id="KW-1185">Reference proteome</keyword>
<protein>
    <submittedName>
        <fullName evidence="1">Uncharacterized protein</fullName>
    </submittedName>
</protein>
<proteinExistence type="predicted"/>
<comment type="caution">
    <text evidence="1">The sequence shown here is derived from an EMBL/GenBank/DDBJ whole genome shotgun (WGS) entry which is preliminary data.</text>
</comment>